<sequence length="1050" mass="115109">MSDSTLGELLNLDEEKLREAACYGDVYTLAELVRKGVDVNSANAVNGWTALHWACQRGHSSAVEFLLRSGADPSLANHRNQTPAQLTTLPHIRTKLGFCASALTPSSPTNSPSHHYNVNSAANSPITNGYVNNTSSTDHVNRNIRDINDGCENEGTSSSDSIYGGGSTRTGTSSRSLSTQSSITSNHSTGNHSQHSTGNQSHHSTGNQSHHSSGNQSQHSTGNQSHHSTGNQSQQSITGNHGINSKTKHSVMNQGIVNHKDVSGACNASRSSRGSEILSHFSNGEDKKFCDPRQASGSIHSPPPFPPSFRASPPPFLASPPSSPSPPPHLPFVRGNIPTGLGEVSGSARCTPPPLPKSPSEMDLGAEALDIGNHHSNGIHSPLHHPCNWQDRQINLNLKQLDDPKAYSFIEEKEQISPSQPEYESVFNKNIVQSNDWKVDFDANFTAEKQDFSSLGLAEKSPNHNDIPVENNNFEISEDLGGIEFSAGILNNEDDLYGQFVQGEQASFTPSPESFQPEYVNSGMDQVEFPESDISQLPSTDSNIFQLDETDTGIRQHGTSAHEIPHFKQEDEIIDINHGHQKSDDQNHDHVEVHMNNVESSAFSDIFCSSSLVFPSGKDPEETQDVNIDLFSSNIHENSRDGTKEELASDCDPLDPSDRNSNMEAEASVTDGKMEILLHKKSLCDKLIEKNDETAINFEESIMKSQEDCDVTTTNLIRFSSNQSLNNLADNPSVSTISLGGQAFDSMMEDNMQILSSVDKTMDLHELIEEKLDIKSPKSASPRTLDVSGPEDMEELRHENVGGTDGYSHPNSLFENVNKVPIYCGSFLEKKSQLHDTAYNENHEEIKIKGISKTDNIGNQASKDQNLEDKPVTLDSEKLEKLDNKENHEEKRNERSTQNNSNNQNEPIIFNNKNIATDSSELWHHRKCCCCCCCCRNNNHHEVKTSVKNDVDINVDSVEAPAPTLKIDRAVATDPVPPEQHQVMSTHLYLNPHHVQRVRKLPNTRLRSDACVSRLTSGAELELVVTGRPAAAGRPNAGANAAFGARPILY</sequence>
<dbReference type="PANTHER" id="PTHR24192">
    <property type="entry name" value="ANKYRIN REPEAT DOMAIN 40"/>
    <property type="match status" value="1"/>
</dbReference>
<feature type="compositionally biased region" description="Polar residues" evidence="2">
    <location>
        <begin position="190"/>
        <end position="205"/>
    </location>
</feature>
<dbReference type="PANTHER" id="PTHR24192:SF3">
    <property type="entry name" value="ANKYRIN REPEAT DOMAIN 40"/>
    <property type="match status" value="1"/>
</dbReference>
<dbReference type="Pfam" id="PF12796">
    <property type="entry name" value="Ank_2"/>
    <property type="match status" value="1"/>
</dbReference>
<feature type="compositionally biased region" description="Basic and acidic residues" evidence="2">
    <location>
        <begin position="637"/>
        <end position="647"/>
    </location>
</feature>
<dbReference type="InterPro" id="IPR036770">
    <property type="entry name" value="Ankyrin_rpt-contain_sf"/>
</dbReference>
<dbReference type="PROSITE" id="PS50297">
    <property type="entry name" value="ANK_REP_REGION"/>
    <property type="match status" value="1"/>
</dbReference>
<dbReference type="AlphaFoldDB" id="A0A8B7N2E5"/>
<dbReference type="SUPFAM" id="SSF48403">
    <property type="entry name" value="Ankyrin repeat"/>
    <property type="match status" value="1"/>
</dbReference>
<evidence type="ECO:0000313" key="3">
    <source>
        <dbReference type="Proteomes" id="UP000694843"/>
    </source>
</evidence>
<gene>
    <name evidence="4" type="primary">LOC108665380</name>
</gene>
<feature type="region of interest" description="Disordered" evidence="2">
    <location>
        <begin position="636"/>
        <end position="668"/>
    </location>
</feature>
<feature type="compositionally biased region" description="Polar residues" evidence="2">
    <location>
        <begin position="896"/>
        <end position="911"/>
    </location>
</feature>
<keyword evidence="4" id="KW-0418">Kinase</keyword>
<feature type="compositionally biased region" description="Low complexity" evidence="2">
    <location>
        <begin position="169"/>
        <end position="189"/>
    </location>
</feature>
<dbReference type="Gene3D" id="1.25.40.20">
    <property type="entry name" value="Ankyrin repeat-containing domain"/>
    <property type="match status" value="1"/>
</dbReference>
<accession>A0A8B7N2E5</accession>
<feature type="region of interest" description="Disordered" evidence="2">
    <location>
        <begin position="855"/>
        <end position="911"/>
    </location>
</feature>
<keyword evidence="4" id="KW-0808">Transferase</keyword>
<organism evidence="3 4">
    <name type="scientific">Hyalella azteca</name>
    <name type="common">Amphipod</name>
    <dbReference type="NCBI Taxonomy" id="294128"/>
    <lineage>
        <taxon>Eukaryota</taxon>
        <taxon>Metazoa</taxon>
        <taxon>Ecdysozoa</taxon>
        <taxon>Arthropoda</taxon>
        <taxon>Crustacea</taxon>
        <taxon>Multicrustacea</taxon>
        <taxon>Malacostraca</taxon>
        <taxon>Eumalacostraca</taxon>
        <taxon>Peracarida</taxon>
        <taxon>Amphipoda</taxon>
        <taxon>Senticaudata</taxon>
        <taxon>Talitrida</taxon>
        <taxon>Talitroidea</taxon>
        <taxon>Hyalellidae</taxon>
        <taxon>Hyalella</taxon>
    </lineage>
</organism>
<dbReference type="KEGG" id="hazt:108665380"/>
<dbReference type="OrthoDB" id="496981at2759"/>
<proteinExistence type="predicted"/>
<dbReference type="PROSITE" id="PS50088">
    <property type="entry name" value="ANK_REPEAT"/>
    <property type="match status" value="1"/>
</dbReference>
<name>A0A8B7N2E5_HYAAZ</name>
<dbReference type="Proteomes" id="UP000694843">
    <property type="component" value="Unplaced"/>
</dbReference>
<keyword evidence="3" id="KW-1185">Reference proteome</keyword>
<feature type="compositionally biased region" description="Basic and acidic residues" evidence="2">
    <location>
        <begin position="139"/>
        <end position="148"/>
    </location>
</feature>
<dbReference type="RefSeq" id="XP_018007618.2">
    <property type="nucleotide sequence ID" value="XM_018152129.2"/>
</dbReference>
<feature type="compositionally biased region" description="Polar residues" evidence="2">
    <location>
        <begin position="855"/>
        <end position="864"/>
    </location>
</feature>
<dbReference type="GeneID" id="108665380"/>
<dbReference type="GO" id="GO:0016301">
    <property type="term" value="F:kinase activity"/>
    <property type="evidence" value="ECO:0007669"/>
    <property type="project" value="UniProtKB-KW"/>
</dbReference>
<feature type="compositionally biased region" description="Basic and acidic residues" evidence="2">
    <location>
        <begin position="865"/>
        <end position="895"/>
    </location>
</feature>
<feature type="repeat" description="ANK" evidence="1">
    <location>
        <begin position="46"/>
        <end position="78"/>
    </location>
</feature>
<protein>
    <submittedName>
        <fullName evidence="4">Probable cyclin-dependent serine/threonine-protein kinase DDB_G0292550</fullName>
    </submittedName>
</protein>
<evidence type="ECO:0000313" key="4">
    <source>
        <dbReference type="RefSeq" id="XP_018007618.2"/>
    </source>
</evidence>
<keyword evidence="1" id="KW-0040">ANK repeat</keyword>
<dbReference type="InterPro" id="IPR039195">
    <property type="entry name" value="ANKRD40"/>
</dbReference>
<evidence type="ECO:0000256" key="2">
    <source>
        <dbReference type="SAM" id="MobiDB-lite"/>
    </source>
</evidence>
<feature type="compositionally biased region" description="Polar residues" evidence="2">
    <location>
        <begin position="114"/>
        <end position="138"/>
    </location>
</feature>
<feature type="region of interest" description="Disordered" evidence="2">
    <location>
        <begin position="278"/>
        <end position="334"/>
    </location>
</feature>
<dbReference type="InterPro" id="IPR002110">
    <property type="entry name" value="Ankyrin_rpt"/>
</dbReference>
<feature type="compositionally biased region" description="Pro residues" evidence="2">
    <location>
        <begin position="301"/>
        <end position="330"/>
    </location>
</feature>
<feature type="compositionally biased region" description="Polar residues" evidence="2">
    <location>
        <begin position="231"/>
        <end position="247"/>
    </location>
</feature>
<evidence type="ECO:0000256" key="1">
    <source>
        <dbReference type="PROSITE-ProRule" id="PRU00023"/>
    </source>
</evidence>
<dbReference type="SMART" id="SM00248">
    <property type="entry name" value="ANK"/>
    <property type="match status" value="2"/>
</dbReference>
<reference evidence="4" key="1">
    <citation type="submission" date="2025-08" db="UniProtKB">
        <authorList>
            <consortium name="RefSeq"/>
        </authorList>
    </citation>
    <scope>IDENTIFICATION</scope>
    <source>
        <tissue evidence="4">Whole organism</tissue>
    </source>
</reference>
<feature type="compositionally biased region" description="Low complexity" evidence="2">
    <location>
        <begin position="206"/>
        <end position="230"/>
    </location>
</feature>
<feature type="region of interest" description="Disordered" evidence="2">
    <location>
        <begin position="106"/>
        <end position="247"/>
    </location>
</feature>